<dbReference type="OrthoDB" id="4393730at2"/>
<organism evidence="7 8">
    <name type="scientific">Streptosporangium subroseum</name>
    <dbReference type="NCBI Taxonomy" id="106412"/>
    <lineage>
        <taxon>Bacteria</taxon>
        <taxon>Bacillati</taxon>
        <taxon>Actinomycetota</taxon>
        <taxon>Actinomycetes</taxon>
        <taxon>Streptosporangiales</taxon>
        <taxon>Streptosporangiaceae</taxon>
        <taxon>Streptosporangium</taxon>
    </lineage>
</organism>
<dbReference type="RefSeq" id="WP_089209043.1">
    <property type="nucleotide sequence ID" value="NZ_FZOD01000020.1"/>
</dbReference>
<dbReference type="Gene3D" id="3.40.190.10">
    <property type="entry name" value="Periplasmic binding protein-like II"/>
    <property type="match status" value="1"/>
</dbReference>
<feature type="chain" id="PRO_5013326024" evidence="6">
    <location>
        <begin position="25"/>
        <end position="447"/>
    </location>
</feature>
<feature type="signal peptide" evidence="6">
    <location>
        <begin position="1"/>
        <end position="24"/>
    </location>
</feature>
<dbReference type="Proteomes" id="UP000198282">
    <property type="component" value="Unassembled WGS sequence"/>
</dbReference>
<sequence length="447" mass="47618">MRGTARAFTLMTAVLSLGLTAACAADGGSGGQKPVEQARQNSGKPVTLKYWTSFPPGATLKGAIAEFERVTPGIKVDLREFKATDYAERLPKALGADHEVLDVVGVQVPTMTNAVKDRLLPVATWDNFSEDWQEKLGETAVGQAEKAAKDGKLYSVPMGSSGGTVMYYNAALLSELGVSFPETVADLESIVTKAKKLPDLQPIVFSGEPQQQEDLLFTIAGQTSPELSDDLFAGKQKWNSPEMISALTGYKSIFDRGVMAKSALSLKGDSPAKLFGSGKALFLVDDSGQSPLLSDSYRKDNKVALTDVGAGAFPVLLPDGKPAVRSLAEEGLGIPKASKHAAEAAELIKFLTLGDGVATWSKDMTLVPSLKDFRMDQEVFSTDAAREGYADVQEVIGAGGSARTSNQTFLDEVEGDILLDVARGKLTPKKAADQLQQEWSSGRFDAK</sequence>
<keyword evidence="1" id="KW-1003">Cell membrane</keyword>
<dbReference type="PANTHER" id="PTHR43649">
    <property type="entry name" value="ARABINOSE-BINDING PROTEIN-RELATED"/>
    <property type="match status" value="1"/>
</dbReference>
<dbReference type="PANTHER" id="PTHR43649:SF33">
    <property type="entry name" value="POLYGALACTURONAN_RHAMNOGALACTURONAN-BINDING PROTEIN YTCQ"/>
    <property type="match status" value="1"/>
</dbReference>
<accession>A0A239IMG8</accession>
<keyword evidence="3" id="KW-0472">Membrane</keyword>
<evidence type="ECO:0000256" key="2">
    <source>
        <dbReference type="ARBA" id="ARBA00022729"/>
    </source>
</evidence>
<evidence type="ECO:0000256" key="3">
    <source>
        <dbReference type="ARBA" id="ARBA00023136"/>
    </source>
</evidence>
<dbReference type="InterPro" id="IPR006059">
    <property type="entry name" value="SBP"/>
</dbReference>
<dbReference type="InterPro" id="IPR050490">
    <property type="entry name" value="Bact_solute-bd_prot1"/>
</dbReference>
<dbReference type="EMBL" id="FZOD01000020">
    <property type="protein sequence ID" value="SNS94946.1"/>
    <property type="molecule type" value="Genomic_DNA"/>
</dbReference>
<evidence type="ECO:0000256" key="6">
    <source>
        <dbReference type="SAM" id="SignalP"/>
    </source>
</evidence>
<evidence type="ECO:0000313" key="8">
    <source>
        <dbReference type="Proteomes" id="UP000198282"/>
    </source>
</evidence>
<keyword evidence="8" id="KW-1185">Reference proteome</keyword>
<evidence type="ECO:0000256" key="4">
    <source>
        <dbReference type="ARBA" id="ARBA00023139"/>
    </source>
</evidence>
<evidence type="ECO:0000256" key="5">
    <source>
        <dbReference type="ARBA" id="ARBA00023288"/>
    </source>
</evidence>
<reference evidence="7 8" key="1">
    <citation type="submission" date="2017-06" db="EMBL/GenBank/DDBJ databases">
        <authorList>
            <person name="Kim H.J."/>
            <person name="Triplett B.A."/>
        </authorList>
    </citation>
    <scope>NUCLEOTIDE SEQUENCE [LARGE SCALE GENOMIC DNA]</scope>
    <source>
        <strain evidence="7 8">CGMCC 4.2132</strain>
    </source>
</reference>
<keyword evidence="4" id="KW-0564">Palmitate</keyword>
<dbReference type="SUPFAM" id="SSF53850">
    <property type="entry name" value="Periplasmic binding protein-like II"/>
    <property type="match status" value="1"/>
</dbReference>
<gene>
    <name evidence="7" type="ORF">SAMN05216276_102034</name>
</gene>
<evidence type="ECO:0000313" key="7">
    <source>
        <dbReference type="EMBL" id="SNS94946.1"/>
    </source>
</evidence>
<evidence type="ECO:0000256" key="1">
    <source>
        <dbReference type="ARBA" id="ARBA00022475"/>
    </source>
</evidence>
<dbReference type="PROSITE" id="PS51257">
    <property type="entry name" value="PROKAR_LIPOPROTEIN"/>
    <property type="match status" value="1"/>
</dbReference>
<dbReference type="Pfam" id="PF13416">
    <property type="entry name" value="SBP_bac_8"/>
    <property type="match status" value="1"/>
</dbReference>
<protein>
    <submittedName>
        <fullName evidence="7">ABC-type glycerol-3-phosphate transport system, substrate-binding protein</fullName>
    </submittedName>
</protein>
<proteinExistence type="predicted"/>
<dbReference type="AlphaFoldDB" id="A0A239IMG8"/>
<keyword evidence="2 6" id="KW-0732">Signal</keyword>
<keyword evidence="5" id="KW-0449">Lipoprotein</keyword>
<name>A0A239IMG8_9ACTN</name>